<reference evidence="2 3" key="1">
    <citation type="journal article" date="2020" name="Nature">
        <title>Six reference-quality genomes reveal evolution of bat adaptations.</title>
        <authorList>
            <person name="Jebb D."/>
            <person name="Huang Z."/>
            <person name="Pippel M."/>
            <person name="Hughes G.M."/>
            <person name="Lavrichenko K."/>
            <person name="Devanna P."/>
            <person name="Winkler S."/>
            <person name="Jermiin L.S."/>
            <person name="Skirmuntt E.C."/>
            <person name="Katzourakis A."/>
            <person name="Burkitt-Gray L."/>
            <person name="Ray D.A."/>
            <person name="Sullivan K.A.M."/>
            <person name="Roscito J.G."/>
            <person name="Kirilenko B.M."/>
            <person name="Davalos L.M."/>
            <person name="Corthals A.P."/>
            <person name="Power M.L."/>
            <person name="Jones G."/>
            <person name="Ransome R.D."/>
            <person name="Dechmann D.K.N."/>
            <person name="Locatelli A.G."/>
            <person name="Puechmaille S.J."/>
            <person name="Fedrigo O."/>
            <person name="Jarvis E.D."/>
            <person name="Hiller M."/>
            <person name="Vernes S.C."/>
            <person name="Myers E.W."/>
            <person name="Teeling E.C."/>
        </authorList>
    </citation>
    <scope>NUCLEOTIDE SEQUENCE [LARGE SCALE GENOMIC DNA]</scope>
    <source>
        <strain evidence="2">MMyoMyo1</strain>
        <tissue evidence="2">Flight muscle</tissue>
    </source>
</reference>
<comment type="caution">
    <text evidence="2">The sequence shown here is derived from an EMBL/GenBank/DDBJ whole genome shotgun (WGS) entry which is preliminary data.</text>
</comment>
<dbReference type="Proteomes" id="UP000527355">
    <property type="component" value="Unassembled WGS sequence"/>
</dbReference>
<feature type="compositionally biased region" description="Polar residues" evidence="1">
    <location>
        <begin position="14"/>
        <end position="24"/>
    </location>
</feature>
<accession>A0A7J7XH27</accession>
<evidence type="ECO:0000313" key="3">
    <source>
        <dbReference type="Proteomes" id="UP000527355"/>
    </source>
</evidence>
<name>A0A7J7XH27_MYOMY</name>
<keyword evidence="3" id="KW-1185">Reference proteome</keyword>
<sequence>MGAGVHAGHRAPHTSPSTAPQGSLLSRWACQPRPHGRDEGGGGGGPVSYASDLCKGPADSSRTHRHPHHPRGPPQLPCSAASSRPRAPWTWDPPSGRQAALLGSQPWPSAAWPSVSRQTNAQLLPVGCGAGGSQGPGSLTGTRAPGPSPLQPQSEITGHVPGWGRWRHRGTPSPCPWGAPAGRERPAVHRASGTAPDTTSCNNEGPEEEGAGRAELCLFPS</sequence>
<proteinExistence type="predicted"/>
<evidence type="ECO:0000313" key="2">
    <source>
        <dbReference type="EMBL" id="KAF6349001.1"/>
    </source>
</evidence>
<organism evidence="2 3">
    <name type="scientific">Myotis myotis</name>
    <name type="common">Greater mouse-eared bat</name>
    <name type="synonym">Vespertilio myotis</name>
    <dbReference type="NCBI Taxonomy" id="51298"/>
    <lineage>
        <taxon>Eukaryota</taxon>
        <taxon>Metazoa</taxon>
        <taxon>Chordata</taxon>
        <taxon>Craniata</taxon>
        <taxon>Vertebrata</taxon>
        <taxon>Euteleostomi</taxon>
        <taxon>Mammalia</taxon>
        <taxon>Eutheria</taxon>
        <taxon>Laurasiatheria</taxon>
        <taxon>Chiroptera</taxon>
        <taxon>Yangochiroptera</taxon>
        <taxon>Vespertilionidae</taxon>
        <taxon>Myotis</taxon>
    </lineage>
</organism>
<gene>
    <name evidence="2" type="ORF">mMyoMyo1_011591</name>
</gene>
<dbReference type="EMBL" id="JABWUV010000006">
    <property type="protein sequence ID" value="KAF6349001.1"/>
    <property type="molecule type" value="Genomic_DNA"/>
</dbReference>
<feature type="region of interest" description="Disordered" evidence="1">
    <location>
        <begin position="1"/>
        <end position="221"/>
    </location>
</feature>
<protein>
    <submittedName>
        <fullName evidence="2">Uncharacterized protein</fullName>
    </submittedName>
</protein>
<dbReference type="AlphaFoldDB" id="A0A7J7XH27"/>
<evidence type="ECO:0000256" key="1">
    <source>
        <dbReference type="SAM" id="MobiDB-lite"/>
    </source>
</evidence>